<feature type="transmembrane region" description="Helical" evidence="7">
    <location>
        <begin position="209"/>
        <end position="233"/>
    </location>
</feature>
<evidence type="ECO:0000256" key="5">
    <source>
        <dbReference type="ARBA" id="ARBA00023136"/>
    </source>
</evidence>
<dbReference type="InterPro" id="IPR050189">
    <property type="entry name" value="MFS_Efflux_Transporters"/>
</dbReference>
<feature type="transmembrane region" description="Helical" evidence="7">
    <location>
        <begin position="120"/>
        <end position="140"/>
    </location>
</feature>
<dbReference type="CDD" id="cd17324">
    <property type="entry name" value="MFS_NepI_like"/>
    <property type="match status" value="1"/>
</dbReference>
<dbReference type="InterPro" id="IPR011701">
    <property type="entry name" value="MFS"/>
</dbReference>
<keyword evidence="5 7" id="KW-0472">Membrane</keyword>
<feature type="transmembrane region" description="Helical" evidence="7">
    <location>
        <begin position="342"/>
        <end position="365"/>
    </location>
</feature>
<dbReference type="PROSITE" id="PS50850">
    <property type="entry name" value="MFS"/>
    <property type="match status" value="1"/>
</dbReference>
<dbReference type="OrthoDB" id="9814237at2"/>
<feature type="transmembrane region" description="Helical" evidence="7">
    <location>
        <begin position="405"/>
        <end position="423"/>
    </location>
</feature>
<feature type="transmembrane region" description="Helical" evidence="7">
    <location>
        <begin position="53"/>
        <end position="77"/>
    </location>
</feature>
<accession>A0A5B8M5B1</accession>
<feature type="transmembrane region" description="Helical" evidence="7">
    <location>
        <begin position="254"/>
        <end position="278"/>
    </location>
</feature>
<evidence type="ECO:0000313" key="10">
    <source>
        <dbReference type="Proteomes" id="UP000320216"/>
    </source>
</evidence>
<comment type="subcellular location">
    <subcellularLocation>
        <location evidence="1">Cell membrane</location>
        <topology evidence="1">Multi-pass membrane protein</topology>
    </subcellularLocation>
</comment>
<dbReference type="SUPFAM" id="SSF103473">
    <property type="entry name" value="MFS general substrate transporter"/>
    <property type="match status" value="1"/>
</dbReference>
<keyword evidence="10" id="KW-1185">Reference proteome</keyword>
<evidence type="ECO:0000259" key="8">
    <source>
        <dbReference type="PROSITE" id="PS50850"/>
    </source>
</evidence>
<dbReference type="InterPro" id="IPR036259">
    <property type="entry name" value="MFS_trans_sf"/>
</dbReference>
<keyword evidence="4 7" id="KW-1133">Transmembrane helix</keyword>
<dbReference type="PANTHER" id="PTHR43124">
    <property type="entry name" value="PURINE EFFLUX PUMP PBUE"/>
    <property type="match status" value="1"/>
</dbReference>
<feature type="transmembrane region" description="Helical" evidence="7">
    <location>
        <begin position="146"/>
        <end position="167"/>
    </location>
</feature>
<protein>
    <submittedName>
        <fullName evidence="9">MFS transporter</fullName>
    </submittedName>
</protein>
<gene>
    <name evidence="9" type="ORF">FPZ11_12600</name>
</gene>
<dbReference type="Pfam" id="PF07690">
    <property type="entry name" value="MFS_1"/>
    <property type="match status" value="1"/>
</dbReference>
<feature type="transmembrane region" description="Helical" evidence="7">
    <location>
        <begin position="318"/>
        <end position="336"/>
    </location>
</feature>
<dbReference type="InterPro" id="IPR020846">
    <property type="entry name" value="MFS_dom"/>
</dbReference>
<dbReference type="Proteomes" id="UP000320216">
    <property type="component" value="Chromosome"/>
</dbReference>
<evidence type="ECO:0000256" key="7">
    <source>
        <dbReference type="SAM" id="Phobius"/>
    </source>
</evidence>
<dbReference type="Gene3D" id="1.20.1250.20">
    <property type="entry name" value="MFS general substrate transporter like domains"/>
    <property type="match status" value="1"/>
</dbReference>
<dbReference type="GO" id="GO:0022857">
    <property type="term" value="F:transmembrane transporter activity"/>
    <property type="evidence" value="ECO:0007669"/>
    <property type="project" value="InterPro"/>
</dbReference>
<keyword evidence="2" id="KW-1003">Cell membrane</keyword>
<feature type="compositionally biased region" description="Low complexity" evidence="6">
    <location>
        <begin position="1"/>
        <end position="32"/>
    </location>
</feature>
<keyword evidence="3 7" id="KW-0812">Transmembrane</keyword>
<feature type="transmembrane region" description="Helical" evidence="7">
    <location>
        <begin position="179"/>
        <end position="203"/>
    </location>
</feature>
<dbReference type="GO" id="GO:0005886">
    <property type="term" value="C:plasma membrane"/>
    <property type="evidence" value="ECO:0007669"/>
    <property type="project" value="UniProtKB-SubCell"/>
</dbReference>
<dbReference type="KEGG" id="huw:FPZ11_12600"/>
<evidence type="ECO:0000256" key="2">
    <source>
        <dbReference type="ARBA" id="ARBA00022475"/>
    </source>
</evidence>
<feature type="transmembrane region" description="Helical" evidence="7">
    <location>
        <begin position="377"/>
        <end position="399"/>
    </location>
</feature>
<dbReference type="EMBL" id="CP042305">
    <property type="protein sequence ID" value="QDZ15486.1"/>
    <property type="molecule type" value="Genomic_DNA"/>
</dbReference>
<reference evidence="9 10" key="1">
    <citation type="submission" date="2019-07" db="EMBL/GenBank/DDBJ databases">
        <title>Full genome sequence of Humibacter sp. WJ7-1.</title>
        <authorList>
            <person name="Im W.-T."/>
        </authorList>
    </citation>
    <scope>NUCLEOTIDE SEQUENCE [LARGE SCALE GENOMIC DNA]</scope>
    <source>
        <strain evidence="9 10">WJ7-1</strain>
    </source>
</reference>
<evidence type="ECO:0000256" key="1">
    <source>
        <dbReference type="ARBA" id="ARBA00004651"/>
    </source>
</evidence>
<proteinExistence type="predicted"/>
<feature type="domain" description="Major facilitator superfamily (MFS) profile" evidence="8">
    <location>
        <begin position="55"/>
        <end position="427"/>
    </location>
</feature>
<sequence>MPSWCSTPTPATGPTSSTPNGSSPRRSSSSTAEPGRAAASRTKETSMPSTRRWGAVLAIALGTFVLVTNEFLPVGLLPQIAGSLGVSPVIAGTMVTAPAIVAAVAAPLLTVAAGALDRKLFLVGMMVTFTIADALAAFAATFTVMLIARIVLGAGIGGFWAIGGTLGNRLVGARYAGRATAIIFGGISVATVIGVPAAVAVGLAAGWRAAFAATAVLALGALVLLLILLPTLGAGGAVRWKTLTTLLRSRAARIGLFTTILSVTGHFVGYTFISAFLLSRVGMSPAALTLGLFVFGVAGLTGNFLVGPLARRHLRTTVATAIVLIAGSAGVLAVAADTWMSVILMGAWGLGYGAVPVALQTWIGAAAPKEFEAASSLYIASFQGSIATGSLVGGLAVGVGGTPTALIVGAALAASAAVAFVVTTRPRTTRSHIEIAATMIDETL</sequence>
<name>A0A5B8M5B1_9MICO</name>
<evidence type="ECO:0000256" key="6">
    <source>
        <dbReference type="SAM" id="MobiDB-lite"/>
    </source>
</evidence>
<feature type="transmembrane region" description="Helical" evidence="7">
    <location>
        <begin position="284"/>
        <end position="306"/>
    </location>
</feature>
<dbReference type="AlphaFoldDB" id="A0A5B8M5B1"/>
<evidence type="ECO:0000256" key="4">
    <source>
        <dbReference type="ARBA" id="ARBA00022989"/>
    </source>
</evidence>
<feature type="region of interest" description="Disordered" evidence="6">
    <location>
        <begin position="1"/>
        <end position="47"/>
    </location>
</feature>
<evidence type="ECO:0000256" key="3">
    <source>
        <dbReference type="ARBA" id="ARBA00022692"/>
    </source>
</evidence>
<dbReference type="PANTHER" id="PTHR43124:SF3">
    <property type="entry name" value="CHLORAMPHENICOL EFFLUX PUMP RV0191"/>
    <property type="match status" value="1"/>
</dbReference>
<feature type="transmembrane region" description="Helical" evidence="7">
    <location>
        <begin position="89"/>
        <end position="113"/>
    </location>
</feature>
<organism evidence="9 10">
    <name type="scientific">Humibacter ginsenosidimutans</name>
    <dbReference type="NCBI Taxonomy" id="2599293"/>
    <lineage>
        <taxon>Bacteria</taxon>
        <taxon>Bacillati</taxon>
        <taxon>Actinomycetota</taxon>
        <taxon>Actinomycetes</taxon>
        <taxon>Micrococcales</taxon>
        <taxon>Microbacteriaceae</taxon>
        <taxon>Humibacter</taxon>
    </lineage>
</organism>
<evidence type="ECO:0000313" key="9">
    <source>
        <dbReference type="EMBL" id="QDZ15486.1"/>
    </source>
</evidence>